<dbReference type="Gene3D" id="3.10.50.40">
    <property type="match status" value="1"/>
</dbReference>
<evidence type="ECO:0000313" key="7">
    <source>
        <dbReference type="EMBL" id="GAI50765.1"/>
    </source>
</evidence>
<feature type="non-terminal residue" evidence="7">
    <location>
        <position position="1"/>
    </location>
</feature>
<dbReference type="GO" id="GO:0003755">
    <property type="term" value="F:peptidyl-prolyl cis-trans isomerase activity"/>
    <property type="evidence" value="ECO:0007669"/>
    <property type="project" value="UniProtKB-KW"/>
</dbReference>
<dbReference type="AlphaFoldDB" id="X1QIA5"/>
<evidence type="ECO:0000259" key="6">
    <source>
        <dbReference type="PROSITE" id="PS50198"/>
    </source>
</evidence>
<dbReference type="EMBL" id="BARV01037433">
    <property type="protein sequence ID" value="GAI50765.1"/>
    <property type="molecule type" value="Genomic_DNA"/>
</dbReference>
<name>X1QIA5_9ZZZZ</name>
<proteinExistence type="predicted"/>
<dbReference type="PANTHER" id="PTHR47245">
    <property type="entry name" value="PEPTIDYLPROLYL ISOMERASE"/>
    <property type="match status" value="1"/>
</dbReference>
<dbReference type="Pfam" id="PF00639">
    <property type="entry name" value="Rotamase"/>
    <property type="match status" value="1"/>
</dbReference>
<feature type="domain" description="PpiC" evidence="6">
    <location>
        <begin position="25"/>
        <end position="133"/>
    </location>
</feature>
<organism evidence="7">
    <name type="scientific">marine sediment metagenome</name>
    <dbReference type="NCBI Taxonomy" id="412755"/>
    <lineage>
        <taxon>unclassified sequences</taxon>
        <taxon>metagenomes</taxon>
        <taxon>ecological metagenomes</taxon>
    </lineage>
</organism>
<dbReference type="EC" id="5.2.1.8" evidence="2"/>
<dbReference type="PANTHER" id="PTHR47245:SF1">
    <property type="entry name" value="FOLDASE PROTEIN PRSA"/>
    <property type="match status" value="1"/>
</dbReference>
<comment type="caution">
    <text evidence="7">The sequence shown here is derived from an EMBL/GenBank/DDBJ whole genome shotgun (WGS) entry which is preliminary data.</text>
</comment>
<evidence type="ECO:0000256" key="4">
    <source>
        <dbReference type="ARBA" id="ARBA00023110"/>
    </source>
</evidence>
<evidence type="ECO:0000256" key="2">
    <source>
        <dbReference type="ARBA" id="ARBA00013194"/>
    </source>
</evidence>
<comment type="catalytic activity">
    <reaction evidence="1">
        <text>[protein]-peptidylproline (omega=180) = [protein]-peptidylproline (omega=0)</text>
        <dbReference type="Rhea" id="RHEA:16237"/>
        <dbReference type="Rhea" id="RHEA-COMP:10747"/>
        <dbReference type="Rhea" id="RHEA-COMP:10748"/>
        <dbReference type="ChEBI" id="CHEBI:83833"/>
        <dbReference type="ChEBI" id="CHEBI:83834"/>
        <dbReference type="EC" id="5.2.1.8"/>
    </reaction>
</comment>
<evidence type="ECO:0000256" key="3">
    <source>
        <dbReference type="ARBA" id="ARBA00022729"/>
    </source>
</evidence>
<gene>
    <name evidence="7" type="ORF">S06H3_57912</name>
</gene>
<dbReference type="SUPFAM" id="SSF54534">
    <property type="entry name" value="FKBP-like"/>
    <property type="match status" value="1"/>
</dbReference>
<dbReference type="PROSITE" id="PS50198">
    <property type="entry name" value="PPIC_PPIASE_2"/>
    <property type="match status" value="1"/>
</dbReference>
<evidence type="ECO:0000256" key="5">
    <source>
        <dbReference type="ARBA" id="ARBA00023235"/>
    </source>
</evidence>
<keyword evidence="5" id="KW-0413">Isomerase</keyword>
<accession>X1QIA5</accession>
<keyword evidence="4" id="KW-0697">Rotamase</keyword>
<sequence length="195" mass="22055">QESPVTYRDLLQAYNDMKEEFFTVPAKLEFALIDIELAKLESADPNETAEQIGKELAGELIEHLRGGEDFGKLAKRYSHGHRASFGGVWEPVQPESLAKPYDILAVEAEKIQPGRIAGPIEAGGHIFIMKLIDKQAGTVEPFEKVQKQLEAKIDFDRRKKAFDEFGARLVQQAQMGNKDEFINFCLRKIYTLSTR</sequence>
<keyword evidence="3" id="KW-0732">Signal</keyword>
<evidence type="ECO:0000256" key="1">
    <source>
        <dbReference type="ARBA" id="ARBA00000971"/>
    </source>
</evidence>
<protein>
    <recommendedName>
        <fullName evidence="2">peptidylprolyl isomerase</fullName>
        <ecNumber evidence="2">5.2.1.8</ecNumber>
    </recommendedName>
</protein>
<dbReference type="InterPro" id="IPR000297">
    <property type="entry name" value="PPIase_PpiC"/>
</dbReference>
<dbReference type="InterPro" id="IPR050245">
    <property type="entry name" value="PrsA_foldase"/>
</dbReference>
<dbReference type="InterPro" id="IPR046357">
    <property type="entry name" value="PPIase_dom_sf"/>
</dbReference>
<reference evidence="7" key="1">
    <citation type="journal article" date="2014" name="Front. Microbiol.">
        <title>High frequency of phylogenetically diverse reductive dehalogenase-homologous genes in deep subseafloor sedimentary metagenomes.</title>
        <authorList>
            <person name="Kawai M."/>
            <person name="Futagami T."/>
            <person name="Toyoda A."/>
            <person name="Takaki Y."/>
            <person name="Nishi S."/>
            <person name="Hori S."/>
            <person name="Arai W."/>
            <person name="Tsubouchi T."/>
            <person name="Morono Y."/>
            <person name="Uchiyama I."/>
            <person name="Ito T."/>
            <person name="Fujiyama A."/>
            <person name="Inagaki F."/>
            <person name="Takami H."/>
        </authorList>
    </citation>
    <scope>NUCLEOTIDE SEQUENCE</scope>
    <source>
        <strain evidence="7">Expedition CK06-06</strain>
    </source>
</reference>